<evidence type="ECO:0000256" key="1">
    <source>
        <dbReference type="SAM" id="MobiDB-lite"/>
    </source>
</evidence>
<feature type="compositionally biased region" description="Basic and acidic residues" evidence="1">
    <location>
        <begin position="244"/>
        <end position="275"/>
    </location>
</feature>
<feature type="region of interest" description="Disordered" evidence="1">
    <location>
        <begin position="229"/>
        <end position="275"/>
    </location>
</feature>
<dbReference type="PANTHER" id="PTHR32305">
    <property type="match status" value="1"/>
</dbReference>
<dbReference type="AlphaFoldDB" id="A0AB33JB11"/>
<proteinExistence type="predicted"/>
<dbReference type="InterPro" id="IPR022385">
    <property type="entry name" value="Rhs_assc_core"/>
</dbReference>
<dbReference type="PANTHER" id="PTHR32305:SF15">
    <property type="entry name" value="PROTEIN RHSA-RELATED"/>
    <property type="match status" value="1"/>
</dbReference>
<reference evidence="2" key="1">
    <citation type="submission" date="2024-07" db="EMBL/GenBank/DDBJ databases">
        <title>Complete genome sequence of Prevotella sp. YM-2024 GTC17260.</title>
        <authorList>
            <person name="Hayashi M."/>
            <person name="Muto Y."/>
            <person name="Tanaka K."/>
            <person name="Niwa H."/>
        </authorList>
    </citation>
    <scope>NUCLEOTIDE SEQUENCE</scope>
    <source>
        <strain evidence="2">GTC17260</strain>
    </source>
</reference>
<gene>
    <name evidence="2" type="ORF">GTC17260_06370</name>
</gene>
<evidence type="ECO:0000313" key="2">
    <source>
        <dbReference type="EMBL" id="BFO78002.1"/>
    </source>
</evidence>
<protein>
    <recommendedName>
        <fullName evidence="3">RHS repeat-associated core domain-containing protein</fullName>
    </recommendedName>
</protein>
<accession>A0AB33JB11</accession>
<dbReference type="Gene3D" id="2.180.10.10">
    <property type="entry name" value="RHS repeat-associated core"/>
    <property type="match status" value="1"/>
</dbReference>
<dbReference type="InterPro" id="IPR050708">
    <property type="entry name" value="T6SS_VgrG/RHS"/>
</dbReference>
<organism evidence="2">
    <name type="scientific">Prevotella sp. GTC17260</name>
    <dbReference type="NCBI Taxonomy" id="3236796"/>
    <lineage>
        <taxon>Bacteria</taxon>
        <taxon>Pseudomonadati</taxon>
        <taxon>Bacteroidota</taxon>
        <taxon>Bacteroidia</taxon>
        <taxon>Bacteroidales</taxon>
        <taxon>Prevotellaceae</taxon>
        <taxon>Prevotella</taxon>
    </lineage>
</organism>
<evidence type="ECO:0008006" key="3">
    <source>
        <dbReference type="Google" id="ProtNLM"/>
    </source>
</evidence>
<dbReference type="NCBIfam" id="TIGR03696">
    <property type="entry name" value="Rhs_assc_core"/>
    <property type="match status" value="1"/>
</dbReference>
<dbReference type="EMBL" id="AP035788">
    <property type="protein sequence ID" value="BFO78002.1"/>
    <property type="molecule type" value="Genomic_DNA"/>
</dbReference>
<name>A0AB33JB11_9BACT</name>
<sequence length="275" mass="31384">MRNYLQYNGKELDRMHGLDWYDYGARHYDAVLGRWMCMDPLAEKYYDVSSYGYCKGNPIIFIDSDGKIVKPFGYDELSIILCTLSTEDAQYVAIDRNGYININLINSHKSASPNFGYLQRLVNSDLIYNIALTEKDVEYANNDGGTGRLPMTYDKYPDWADKNGDVTINATENGEIGRMGVTLLPGKGTSGVNSKDSNVWVYINSKLSRRSRVDAYSHEANGHGVIYEETRDRSQSGHQFGPGNKDENEKLKIRILNSKKESRKHMDERRIKNDE</sequence>